<evidence type="ECO:0000256" key="3">
    <source>
        <dbReference type="ARBA" id="ARBA00023027"/>
    </source>
</evidence>
<dbReference type="PANTHER" id="PTHR42789">
    <property type="entry name" value="D-ISOMER SPECIFIC 2-HYDROXYACID DEHYDROGENASE FAMILY PROTEIN (AFU_ORTHOLOGUE AFUA_6G10090)"/>
    <property type="match status" value="1"/>
</dbReference>
<evidence type="ECO:0000256" key="2">
    <source>
        <dbReference type="ARBA" id="ARBA00023002"/>
    </source>
</evidence>
<dbReference type="InterPro" id="IPR006140">
    <property type="entry name" value="D-isomer_DH_NAD-bd"/>
</dbReference>
<protein>
    <submittedName>
        <fullName evidence="7">Hydroxyacid dehydrogenase</fullName>
    </submittedName>
</protein>
<keyword evidence="8" id="KW-1185">Reference proteome</keyword>
<evidence type="ECO:0000256" key="4">
    <source>
        <dbReference type="RuleBase" id="RU003719"/>
    </source>
</evidence>
<dbReference type="SUPFAM" id="SSF51735">
    <property type="entry name" value="NAD(P)-binding Rossmann-fold domains"/>
    <property type="match status" value="1"/>
</dbReference>
<dbReference type="PANTHER" id="PTHR42789:SF1">
    <property type="entry name" value="D-ISOMER SPECIFIC 2-HYDROXYACID DEHYDROGENASE FAMILY PROTEIN (AFU_ORTHOLOGUE AFUA_6G10090)"/>
    <property type="match status" value="1"/>
</dbReference>
<dbReference type="InterPro" id="IPR006139">
    <property type="entry name" value="D-isomer_2_OHA_DH_cat_dom"/>
</dbReference>
<name>A0A9X2BWI6_9PROT</name>
<dbReference type="GO" id="GO:0051287">
    <property type="term" value="F:NAD binding"/>
    <property type="evidence" value="ECO:0007669"/>
    <property type="project" value="InterPro"/>
</dbReference>
<dbReference type="RefSeq" id="WP_248669890.1">
    <property type="nucleotide sequence ID" value="NZ_JALPRX010000150.1"/>
</dbReference>
<feature type="domain" description="D-isomer specific 2-hydroxyacid dehydrogenase NAD-binding" evidence="6">
    <location>
        <begin position="103"/>
        <end position="279"/>
    </location>
</feature>
<accession>A0A9X2BWI6</accession>
<evidence type="ECO:0000259" key="6">
    <source>
        <dbReference type="Pfam" id="PF02826"/>
    </source>
</evidence>
<comment type="caution">
    <text evidence="7">The sequence shown here is derived from an EMBL/GenBank/DDBJ whole genome shotgun (WGS) entry which is preliminary data.</text>
</comment>
<evidence type="ECO:0000256" key="1">
    <source>
        <dbReference type="ARBA" id="ARBA00005854"/>
    </source>
</evidence>
<dbReference type="Proteomes" id="UP001139516">
    <property type="component" value="Unassembled WGS sequence"/>
</dbReference>
<sequence length="335" mass="34892">MLVALTDPIEPIGEAILREAGHDTRLATDRSPDGLRRLLAGADAVIVRTKLPEDVIDHAPRLLAAVRHGAGVDLIPMEAATRQGVVVANVPGANANAVAEFVVAQMLAAARRVGTMSDTLRREGWGVARALAAPAAELAGATLGIVGVGAIGSRLAAICGQGFGMRVLGHRRNAAGLPPGVAYADLPTLFAESDWVVLACPLTPETRGLASAAMLARMKPTAWLVNVARGPVAEEAAVAAALREGRIAGAALDVFATQPLPEDHEFRALPNAILTPHAASLTVQSVTAMSRISATDTVRILAGQRPRHFVNPECWPAAQARRRALGHPIPEETPA</sequence>
<dbReference type="SUPFAM" id="SSF52283">
    <property type="entry name" value="Formate/glycerate dehydrogenase catalytic domain-like"/>
    <property type="match status" value="1"/>
</dbReference>
<dbReference type="GO" id="GO:0016616">
    <property type="term" value="F:oxidoreductase activity, acting on the CH-OH group of donors, NAD or NADP as acceptor"/>
    <property type="evidence" value="ECO:0007669"/>
    <property type="project" value="InterPro"/>
</dbReference>
<dbReference type="InterPro" id="IPR050857">
    <property type="entry name" value="D-2-hydroxyacid_DH"/>
</dbReference>
<organism evidence="7 8">
    <name type="scientific">Roseomonas acroporae</name>
    <dbReference type="NCBI Taxonomy" id="2937791"/>
    <lineage>
        <taxon>Bacteria</taxon>
        <taxon>Pseudomonadati</taxon>
        <taxon>Pseudomonadota</taxon>
        <taxon>Alphaproteobacteria</taxon>
        <taxon>Acetobacterales</taxon>
        <taxon>Roseomonadaceae</taxon>
        <taxon>Roseomonas</taxon>
    </lineage>
</organism>
<dbReference type="EMBL" id="JALPRX010000150">
    <property type="protein sequence ID" value="MCK8787843.1"/>
    <property type="molecule type" value="Genomic_DNA"/>
</dbReference>
<keyword evidence="3" id="KW-0520">NAD</keyword>
<dbReference type="InterPro" id="IPR036291">
    <property type="entry name" value="NAD(P)-bd_dom_sf"/>
</dbReference>
<comment type="similarity">
    <text evidence="1 4">Belongs to the D-isomer specific 2-hydroxyacid dehydrogenase family.</text>
</comment>
<evidence type="ECO:0000259" key="5">
    <source>
        <dbReference type="Pfam" id="PF00389"/>
    </source>
</evidence>
<dbReference type="Gene3D" id="3.40.50.720">
    <property type="entry name" value="NAD(P)-binding Rossmann-like Domain"/>
    <property type="match status" value="2"/>
</dbReference>
<evidence type="ECO:0000313" key="8">
    <source>
        <dbReference type="Proteomes" id="UP001139516"/>
    </source>
</evidence>
<keyword evidence="2 4" id="KW-0560">Oxidoreductase</keyword>
<gene>
    <name evidence="7" type="ORF">M0638_26160</name>
</gene>
<dbReference type="Pfam" id="PF00389">
    <property type="entry name" value="2-Hacid_dh"/>
    <property type="match status" value="1"/>
</dbReference>
<evidence type="ECO:0000313" key="7">
    <source>
        <dbReference type="EMBL" id="MCK8787843.1"/>
    </source>
</evidence>
<dbReference type="AlphaFoldDB" id="A0A9X2BWI6"/>
<dbReference type="Pfam" id="PF02826">
    <property type="entry name" value="2-Hacid_dh_C"/>
    <property type="match status" value="1"/>
</dbReference>
<reference evidence="7" key="1">
    <citation type="submission" date="2022-04" db="EMBL/GenBank/DDBJ databases">
        <title>Roseomonas acroporae sp. nov., isolated from coral Acropora digitifera.</title>
        <authorList>
            <person name="Sun H."/>
        </authorList>
    </citation>
    <scope>NUCLEOTIDE SEQUENCE</scope>
    <source>
        <strain evidence="7">NAR14</strain>
    </source>
</reference>
<proteinExistence type="inferred from homology"/>
<feature type="domain" description="D-isomer specific 2-hydroxyacid dehydrogenase catalytic" evidence="5">
    <location>
        <begin position="3"/>
        <end position="311"/>
    </location>
</feature>